<dbReference type="Proteomes" id="UP000309215">
    <property type="component" value="Unassembled WGS sequence"/>
</dbReference>
<evidence type="ECO:0000256" key="2">
    <source>
        <dbReference type="ARBA" id="ARBA00023002"/>
    </source>
</evidence>
<accession>A0A4U1JEK5</accession>
<dbReference type="OrthoDB" id="5363038at2"/>
<dbReference type="PRINTS" id="PR00080">
    <property type="entry name" value="SDRFAMILY"/>
</dbReference>
<dbReference type="EC" id="1.1.1.47" evidence="4"/>
<keyword evidence="2 4" id="KW-0560">Oxidoreductase</keyword>
<organism evidence="4 5">
    <name type="scientific">Polyangium fumosum</name>
    <dbReference type="NCBI Taxonomy" id="889272"/>
    <lineage>
        <taxon>Bacteria</taxon>
        <taxon>Pseudomonadati</taxon>
        <taxon>Myxococcota</taxon>
        <taxon>Polyangia</taxon>
        <taxon>Polyangiales</taxon>
        <taxon>Polyangiaceae</taxon>
        <taxon>Polyangium</taxon>
    </lineage>
</organism>
<reference evidence="4 5" key="1">
    <citation type="submission" date="2019-04" db="EMBL/GenBank/DDBJ databases">
        <authorList>
            <person name="Li Y."/>
            <person name="Wang J."/>
        </authorList>
    </citation>
    <scope>NUCLEOTIDE SEQUENCE [LARGE SCALE GENOMIC DNA]</scope>
    <source>
        <strain evidence="4 5">DSM 14668</strain>
    </source>
</reference>
<dbReference type="InterPro" id="IPR036291">
    <property type="entry name" value="NAD(P)-bd_dom_sf"/>
</dbReference>
<dbReference type="PANTHER" id="PTHR48107">
    <property type="entry name" value="NADPH-DEPENDENT ALDEHYDE REDUCTASE-LIKE PROTEIN, CHLOROPLASTIC-RELATED"/>
    <property type="match status" value="1"/>
</dbReference>
<dbReference type="AlphaFoldDB" id="A0A4U1JEK5"/>
<dbReference type="InterPro" id="IPR020904">
    <property type="entry name" value="Sc_DH/Rdtase_CS"/>
</dbReference>
<gene>
    <name evidence="4" type="ORF">E8A74_12460</name>
</gene>
<evidence type="ECO:0000256" key="3">
    <source>
        <dbReference type="SAM" id="MobiDB-lite"/>
    </source>
</evidence>
<dbReference type="EMBL" id="SSMQ01000010">
    <property type="protein sequence ID" value="TKD09529.1"/>
    <property type="molecule type" value="Genomic_DNA"/>
</dbReference>
<dbReference type="SUPFAM" id="SSF51735">
    <property type="entry name" value="NAD(P)-binding Rossmann-fold domains"/>
    <property type="match status" value="1"/>
</dbReference>
<sequence>MTKAAMKDPKELKQKPPFPAQEQEHPGAESGMQPRADHGESSYRGLGRLKDRVALITGADSGIGRAVALAYAREGADVGIAYLNEHEDANETRRLVEEAGRKAALFPGDLSSDAACKKLVEDAAKAFGRIDILVNNAAEQGKAVESFEELDAERVERAFRVNILSMFHIVRHALPHMKPGSVIINTSSIQAYQPRPEILDYAATKGAIVTFSKGLAKALIGRGIRVNTVAPGPVWTPLVVQSFPANKNAEFGQNSPMERPAQPAELAPAYVFLASDESSYVTGEVLGVTGGKPLG</sequence>
<evidence type="ECO:0000256" key="1">
    <source>
        <dbReference type="ARBA" id="ARBA00006484"/>
    </source>
</evidence>
<dbReference type="PROSITE" id="PS00061">
    <property type="entry name" value="ADH_SHORT"/>
    <property type="match status" value="1"/>
</dbReference>
<feature type="region of interest" description="Disordered" evidence="3">
    <location>
        <begin position="1"/>
        <end position="43"/>
    </location>
</feature>
<feature type="compositionally biased region" description="Basic and acidic residues" evidence="3">
    <location>
        <begin position="1"/>
        <end position="14"/>
    </location>
</feature>
<protein>
    <submittedName>
        <fullName evidence="4">Glucose 1-dehydrogenase</fullName>
        <ecNumber evidence="4">1.1.1.47</ecNumber>
    </submittedName>
</protein>
<evidence type="ECO:0000313" key="5">
    <source>
        <dbReference type="Proteomes" id="UP000309215"/>
    </source>
</evidence>
<dbReference type="FunFam" id="3.40.50.720:FF:000084">
    <property type="entry name" value="Short-chain dehydrogenase reductase"/>
    <property type="match status" value="1"/>
</dbReference>
<dbReference type="PANTHER" id="PTHR48107:SF16">
    <property type="entry name" value="NADPH-DEPENDENT ALDEHYDE REDUCTASE 1, CHLOROPLASTIC"/>
    <property type="match status" value="1"/>
</dbReference>
<dbReference type="GO" id="GO:0047936">
    <property type="term" value="F:glucose 1-dehydrogenase [NAD(P)+] activity"/>
    <property type="evidence" value="ECO:0007669"/>
    <property type="project" value="UniProtKB-EC"/>
</dbReference>
<dbReference type="PRINTS" id="PR00081">
    <property type="entry name" value="GDHRDH"/>
</dbReference>
<proteinExistence type="inferred from homology"/>
<dbReference type="NCBIfam" id="NF005559">
    <property type="entry name" value="PRK07231.1"/>
    <property type="match status" value="1"/>
</dbReference>
<dbReference type="Pfam" id="PF13561">
    <property type="entry name" value="adh_short_C2"/>
    <property type="match status" value="1"/>
</dbReference>
<dbReference type="InterPro" id="IPR002347">
    <property type="entry name" value="SDR_fam"/>
</dbReference>
<name>A0A4U1JEK5_9BACT</name>
<evidence type="ECO:0000313" key="4">
    <source>
        <dbReference type="EMBL" id="TKD09529.1"/>
    </source>
</evidence>
<comment type="similarity">
    <text evidence="1">Belongs to the short-chain dehydrogenases/reductases (SDR) family.</text>
</comment>
<keyword evidence="5" id="KW-1185">Reference proteome</keyword>
<comment type="caution">
    <text evidence="4">The sequence shown here is derived from an EMBL/GenBank/DDBJ whole genome shotgun (WGS) entry which is preliminary data.</text>
</comment>
<dbReference type="Gene3D" id="3.40.50.720">
    <property type="entry name" value="NAD(P)-binding Rossmann-like Domain"/>
    <property type="match status" value="1"/>
</dbReference>
<dbReference type="RefSeq" id="WP_136929202.1">
    <property type="nucleotide sequence ID" value="NZ_SSMQ01000010.1"/>
</dbReference>